<evidence type="ECO:0000313" key="1">
    <source>
        <dbReference type="EMBL" id="RCN44581.1"/>
    </source>
</evidence>
<protein>
    <submittedName>
        <fullName evidence="1">Uncharacterized protein</fullName>
    </submittedName>
</protein>
<dbReference type="EMBL" id="JOJR01000126">
    <property type="protein sequence ID" value="RCN44581.1"/>
    <property type="molecule type" value="Genomic_DNA"/>
</dbReference>
<reference evidence="1 2" key="1">
    <citation type="submission" date="2014-10" db="EMBL/GenBank/DDBJ databases">
        <title>Draft genome of the hookworm Ancylostoma caninum.</title>
        <authorList>
            <person name="Mitreva M."/>
        </authorList>
    </citation>
    <scope>NUCLEOTIDE SEQUENCE [LARGE SCALE GENOMIC DNA]</scope>
    <source>
        <strain evidence="1 2">Baltimore</strain>
    </source>
</reference>
<dbReference type="Proteomes" id="UP000252519">
    <property type="component" value="Unassembled WGS sequence"/>
</dbReference>
<accession>A0A368GJL5</accession>
<sequence length="66" mass="7528">MSTARSLRLLNVTIRSALPVSSARFAHARNTFINFVPQQEAWVVERMGKFYKILEPVCSCFQPLLS</sequence>
<dbReference type="STRING" id="29170.A0A368GJL5"/>
<evidence type="ECO:0000313" key="2">
    <source>
        <dbReference type="Proteomes" id="UP000252519"/>
    </source>
</evidence>
<keyword evidence="2" id="KW-1185">Reference proteome</keyword>
<name>A0A368GJL5_ANCCA</name>
<comment type="caution">
    <text evidence="1">The sequence shown here is derived from an EMBL/GenBank/DDBJ whole genome shotgun (WGS) entry which is preliminary data.</text>
</comment>
<gene>
    <name evidence="1" type="ORF">ANCCAN_09469</name>
</gene>
<dbReference type="AlphaFoldDB" id="A0A368GJL5"/>
<organism evidence="1 2">
    <name type="scientific">Ancylostoma caninum</name>
    <name type="common">Dog hookworm</name>
    <dbReference type="NCBI Taxonomy" id="29170"/>
    <lineage>
        <taxon>Eukaryota</taxon>
        <taxon>Metazoa</taxon>
        <taxon>Ecdysozoa</taxon>
        <taxon>Nematoda</taxon>
        <taxon>Chromadorea</taxon>
        <taxon>Rhabditida</taxon>
        <taxon>Rhabditina</taxon>
        <taxon>Rhabditomorpha</taxon>
        <taxon>Strongyloidea</taxon>
        <taxon>Ancylostomatidae</taxon>
        <taxon>Ancylostomatinae</taxon>
        <taxon>Ancylostoma</taxon>
    </lineage>
</organism>
<proteinExistence type="predicted"/>
<dbReference type="OrthoDB" id="434619at2759"/>